<keyword evidence="2" id="KW-0378">Hydrolase</keyword>
<accession>A0ABW8AHV1</accession>
<dbReference type="RefSeq" id="WP_398274712.1">
    <property type="nucleotide sequence ID" value="NZ_JBITLV010000001.1"/>
</dbReference>
<name>A0ABW8AHV1_9ACTN</name>
<dbReference type="EMBL" id="JBITLV010000001">
    <property type="protein sequence ID" value="MFI7585943.1"/>
    <property type="molecule type" value="Genomic_DNA"/>
</dbReference>
<gene>
    <name evidence="2" type="ORF">ACIB24_02570</name>
</gene>
<dbReference type="PANTHER" id="PTHR48098">
    <property type="entry name" value="ENTEROCHELIN ESTERASE-RELATED"/>
    <property type="match status" value="1"/>
</dbReference>
<dbReference type="Pfam" id="PF00756">
    <property type="entry name" value="Esterase"/>
    <property type="match status" value="1"/>
</dbReference>
<comment type="caution">
    <text evidence="2">The sequence shown here is derived from an EMBL/GenBank/DDBJ whole genome shotgun (WGS) entry which is preliminary data.</text>
</comment>
<reference evidence="2 3" key="1">
    <citation type="submission" date="2024-10" db="EMBL/GenBank/DDBJ databases">
        <title>The Natural Products Discovery Center: Release of the First 8490 Sequenced Strains for Exploring Actinobacteria Biosynthetic Diversity.</title>
        <authorList>
            <person name="Kalkreuter E."/>
            <person name="Kautsar S.A."/>
            <person name="Yang D."/>
            <person name="Bader C.D."/>
            <person name="Teijaro C.N."/>
            <person name="Fluegel L."/>
            <person name="Davis C.M."/>
            <person name="Simpson J.R."/>
            <person name="Lauterbach L."/>
            <person name="Steele A.D."/>
            <person name="Gui C."/>
            <person name="Meng S."/>
            <person name="Li G."/>
            <person name="Viehrig K."/>
            <person name="Ye F."/>
            <person name="Su P."/>
            <person name="Kiefer A.F."/>
            <person name="Nichols A."/>
            <person name="Cepeda A.J."/>
            <person name="Yan W."/>
            <person name="Fan B."/>
            <person name="Jiang Y."/>
            <person name="Adhikari A."/>
            <person name="Zheng C.-J."/>
            <person name="Schuster L."/>
            <person name="Cowan T.M."/>
            <person name="Smanski M.J."/>
            <person name="Chevrette M.G."/>
            <person name="De Carvalho L.P.S."/>
            <person name="Shen B."/>
        </authorList>
    </citation>
    <scope>NUCLEOTIDE SEQUENCE [LARGE SCALE GENOMIC DNA]</scope>
    <source>
        <strain evidence="2 3">NPDC049639</strain>
    </source>
</reference>
<evidence type="ECO:0000313" key="2">
    <source>
        <dbReference type="EMBL" id="MFI7585943.1"/>
    </source>
</evidence>
<dbReference type="GO" id="GO:0016787">
    <property type="term" value="F:hydrolase activity"/>
    <property type="evidence" value="ECO:0007669"/>
    <property type="project" value="UniProtKB-KW"/>
</dbReference>
<dbReference type="Proteomes" id="UP001612915">
    <property type="component" value="Unassembled WGS sequence"/>
</dbReference>
<evidence type="ECO:0000256" key="1">
    <source>
        <dbReference type="SAM" id="SignalP"/>
    </source>
</evidence>
<dbReference type="Gene3D" id="3.40.50.1820">
    <property type="entry name" value="alpha/beta hydrolase"/>
    <property type="match status" value="1"/>
</dbReference>
<protein>
    <submittedName>
        <fullName evidence="2">Alpha/beta hydrolase</fullName>
    </submittedName>
</protein>
<dbReference type="SUPFAM" id="SSF53474">
    <property type="entry name" value="alpha/beta-Hydrolases"/>
    <property type="match status" value="1"/>
</dbReference>
<keyword evidence="3" id="KW-1185">Reference proteome</keyword>
<proteinExistence type="predicted"/>
<dbReference type="InterPro" id="IPR050583">
    <property type="entry name" value="Mycobacterial_A85_antigen"/>
</dbReference>
<dbReference type="InterPro" id="IPR000801">
    <property type="entry name" value="Esterase-like"/>
</dbReference>
<dbReference type="InterPro" id="IPR029058">
    <property type="entry name" value="AB_hydrolase_fold"/>
</dbReference>
<feature type="signal peptide" evidence="1">
    <location>
        <begin position="1"/>
        <end position="31"/>
    </location>
</feature>
<sequence>MKLGRGAVAGVLVALLALLAGTAVVAGPAQAATGVGTRAADGAEVVSERWSWDLRELTIEIRSPAVGRTLPVKLIMPVGWSFESSRRWPVMMMLQGGGHDDYTTWGAKTDVDALAKKWQVITVFPEAGDNATYTNYFNGGRFGKPAWEDFHTQEVLQILQKTYRANTNRAVAGLSSGGYGSMIYAARNPGMFKYASSYSGLVTIRLPIIRWAAFFASRDADPSRRFGVPFVNERNWELHDPLYMAGNLRGTGIYLSSGYTGIPAEDDTVAWSPQQFAEPIAATLSIALEKKLNALNIPVTVHYYPRGEHQWPSWQRELHRSWPLMMQAIGAGPNP</sequence>
<evidence type="ECO:0000313" key="3">
    <source>
        <dbReference type="Proteomes" id="UP001612915"/>
    </source>
</evidence>
<organism evidence="2 3">
    <name type="scientific">Spongisporangium articulatum</name>
    <dbReference type="NCBI Taxonomy" id="3362603"/>
    <lineage>
        <taxon>Bacteria</taxon>
        <taxon>Bacillati</taxon>
        <taxon>Actinomycetota</taxon>
        <taxon>Actinomycetes</taxon>
        <taxon>Kineosporiales</taxon>
        <taxon>Kineosporiaceae</taxon>
        <taxon>Spongisporangium</taxon>
    </lineage>
</organism>
<dbReference type="PANTHER" id="PTHR48098:SF1">
    <property type="entry name" value="DIACYLGLYCEROL ACYLTRANSFERASE_MYCOLYLTRANSFERASE AG85A"/>
    <property type="match status" value="1"/>
</dbReference>
<keyword evidence="1" id="KW-0732">Signal</keyword>
<feature type="chain" id="PRO_5047464108" evidence="1">
    <location>
        <begin position="32"/>
        <end position="335"/>
    </location>
</feature>